<dbReference type="EMBL" id="JBHSNC010000054">
    <property type="protein sequence ID" value="MFC5531412.1"/>
    <property type="molecule type" value="Genomic_DNA"/>
</dbReference>
<comment type="subcellular location">
    <subcellularLocation>
        <location evidence="1 9">Cell membrane</location>
        <topology evidence="1 9">Multi-pass membrane protein</topology>
    </subcellularLocation>
</comment>
<dbReference type="PANTHER" id="PTHR47314:SF1">
    <property type="entry name" value="MALTOSE_MALTODEXTRIN TRANSPORT SYSTEM PERMEASE PROTEIN MALF"/>
    <property type="match status" value="1"/>
</dbReference>
<dbReference type="SUPFAM" id="SSF161098">
    <property type="entry name" value="MetI-like"/>
    <property type="match status" value="1"/>
</dbReference>
<dbReference type="InterPro" id="IPR035906">
    <property type="entry name" value="MetI-like_sf"/>
</dbReference>
<proteinExistence type="inferred from homology"/>
<dbReference type="Gene3D" id="1.10.3720.10">
    <property type="entry name" value="MetI-like"/>
    <property type="match status" value="1"/>
</dbReference>
<feature type="transmembrane region" description="Helical" evidence="9">
    <location>
        <begin position="238"/>
        <end position="262"/>
    </location>
</feature>
<dbReference type="InterPro" id="IPR000515">
    <property type="entry name" value="MetI-like"/>
</dbReference>
<keyword evidence="7 9" id="KW-1133">Transmembrane helix</keyword>
<keyword evidence="13" id="KW-1185">Reference proteome</keyword>
<feature type="transmembrane region" description="Helical" evidence="9">
    <location>
        <begin position="44"/>
        <end position="71"/>
    </location>
</feature>
<organism evidence="12 13">
    <name type="scientific">Cohnella yongneupensis</name>
    <dbReference type="NCBI Taxonomy" id="425006"/>
    <lineage>
        <taxon>Bacteria</taxon>
        <taxon>Bacillati</taxon>
        <taxon>Bacillota</taxon>
        <taxon>Bacilli</taxon>
        <taxon>Bacillales</taxon>
        <taxon>Paenibacillaceae</taxon>
        <taxon>Cohnella</taxon>
    </lineage>
</organism>
<feature type="transmembrane region" description="Helical" evidence="9">
    <location>
        <begin position="288"/>
        <end position="310"/>
    </location>
</feature>
<evidence type="ECO:0000256" key="2">
    <source>
        <dbReference type="ARBA" id="ARBA00009047"/>
    </source>
</evidence>
<evidence type="ECO:0000256" key="5">
    <source>
        <dbReference type="ARBA" id="ARBA00022597"/>
    </source>
</evidence>
<keyword evidence="8 9" id="KW-0472">Membrane</keyword>
<keyword evidence="6 9" id="KW-0812">Transmembrane</keyword>
<evidence type="ECO:0000256" key="7">
    <source>
        <dbReference type="ARBA" id="ARBA00022989"/>
    </source>
</evidence>
<protein>
    <recommendedName>
        <fullName evidence="10">Maltose/maltodextrin transport system permease protein</fullName>
    </recommendedName>
</protein>
<feature type="transmembrane region" description="Helical" evidence="9">
    <location>
        <begin position="83"/>
        <end position="106"/>
    </location>
</feature>
<keyword evidence="5 10" id="KW-0762">Sugar transport</keyword>
<evidence type="ECO:0000256" key="4">
    <source>
        <dbReference type="ARBA" id="ARBA00022475"/>
    </source>
</evidence>
<reference evidence="13" key="1">
    <citation type="journal article" date="2019" name="Int. J. Syst. Evol. Microbiol.">
        <title>The Global Catalogue of Microorganisms (GCM) 10K type strain sequencing project: providing services to taxonomists for standard genome sequencing and annotation.</title>
        <authorList>
            <consortium name="The Broad Institute Genomics Platform"/>
            <consortium name="The Broad Institute Genome Sequencing Center for Infectious Disease"/>
            <person name="Wu L."/>
            <person name="Ma J."/>
        </authorList>
    </citation>
    <scope>NUCLEOTIDE SEQUENCE [LARGE SCALE GENOMIC DNA]</scope>
    <source>
        <strain evidence="13">CGMCC 1.18578</strain>
    </source>
</reference>
<dbReference type="CDD" id="cd06261">
    <property type="entry name" value="TM_PBP2"/>
    <property type="match status" value="1"/>
</dbReference>
<comment type="caution">
    <text evidence="12">The sequence shown here is derived from an EMBL/GenBank/DDBJ whole genome shotgun (WGS) entry which is preliminary data.</text>
</comment>
<feature type="transmembrane region" description="Helical" evidence="9">
    <location>
        <begin position="403"/>
        <end position="421"/>
    </location>
</feature>
<evidence type="ECO:0000256" key="9">
    <source>
        <dbReference type="RuleBase" id="RU363032"/>
    </source>
</evidence>
<evidence type="ECO:0000313" key="13">
    <source>
        <dbReference type="Proteomes" id="UP001596108"/>
    </source>
</evidence>
<keyword evidence="3 9" id="KW-0813">Transport</keyword>
<accession>A0ABW0R554</accession>
<evidence type="ECO:0000256" key="1">
    <source>
        <dbReference type="ARBA" id="ARBA00004651"/>
    </source>
</evidence>
<comment type="similarity">
    <text evidence="2 10">Belongs to the binding-protein-dependent transport system permease family. MalFG subfamily.</text>
</comment>
<evidence type="ECO:0000313" key="12">
    <source>
        <dbReference type="EMBL" id="MFC5531412.1"/>
    </source>
</evidence>
<comment type="function">
    <text evidence="10">Part of the ABC transporter complex MalEFGK involved in maltose/maltodextrin import. Probably responsible for the translocation of the substrate across the membrane.</text>
</comment>
<keyword evidence="4 10" id="KW-1003">Cell membrane</keyword>
<evidence type="ECO:0000259" key="11">
    <source>
        <dbReference type="PROSITE" id="PS50928"/>
    </source>
</evidence>
<gene>
    <name evidence="12" type="ORF">ACFPQ4_18490</name>
</gene>
<evidence type="ECO:0000256" key="10">
    <source>
        <dbReference type="RuleBase" id="RU367050"/>
    </source>
</evidence>
<feature type="transmembrane region" description="Helical" evidence="9">
    <location>
        <begin position="338"/>
        <end position="358"/>
    </location>
</feature>
<feature type="domain" description="ABC transmembrane type-1" evidence="11">
    <location>
        <begin position="203"/>
        <end position="422"/>
    </location>
</feature>
<sequence length="435" mass="48902">MQTSNATLQPAAAANNRFNPKTALLLSIVPGLGQLYNRRWIKGAILLIFGLSIIFSLTVPLAHGIAGLLTLGDTPDEDDSRTMLVAGILSLITTIILLGLYTLNLLDAYKDAKKRQEGFRKPSMKQAFHDSYEHGFPYFVVVPSFIMMALVVIFPLLFMISMAFTNYNLYNSPPAHLLDWVGFANFKELFTEAVWTKSLLSVLGWTIVWTLVATTLQIVVALFLAVMVNDKRVKGKKLIRTVFILPWAVPSFMTILVFAAMFNDNFGTINRDIFSHFGVLIPWLSDPFWARVAIIGIQVWLGFPYVYTLFTGVLQSTSKDWYEAADVDGGSRWAKFRYITLPHVMYATAPLLIMQYSGNFNNFNLIYLFNKGGPPVPGQNSGATDILISWVYSLTFKENNYKMAAAISIIMGIVVAAFALYQFRKTRSFREEGMY</sequence>
<dbReference type="SUPFAM" id="SSF160964">
    <property type="entry name" value="MalF N-terminal region-like"/>
    <property type="match status" value="1"/>
</dbReference>
<dbReference type="Proteomes" id="UP001596108">
    <property type="component" value="Unassembled WGS sequence"/>
</dbReference>
<dbReference type="Pfam" id="PF00528">
    <property type="entry name" value="BPD_transp_1"/>
    <property type="match status" value="1"/>
</dbReference>
<name>A0ABW0R554_9BACL</name>
<evidence type="ECO:0000256" key="6">
    <source>
        <dbReference type="ARBA" id="ARBA00022692"/>
    </source>
</evidence>
<evidence type="ECO:0000256" key="8">
    <source>
        <dbReference type="ARBA" id="ARBA00023136"/>
    </source>
</evidence>
<feature type="transmembrane region" description="Helical" evidence="9">
    <location>
        <begin position="202"/>
        <end position="226"/>
    </location>
</feature>
<dbReference type="PANTHER" id="PTHR47314">
    <property type="entry name" value="MALTOSE/MALTODEXTRIN TRANSPORT SYSTEM PERMEASE PROTEIN MALF"/>
    <property type="match status" value="1"/>
</dbReference>
<feature type="transmembrane region" description="Helical" evidence="9">
    <location>
        <begin position="138"/>
        <end position="164"/>
    </location>
</feature>
<dbReference type="PROSITE" id="PS50928">
    <property type="entry name" value="ABC_TM1"/>
    <property type="match status" value="1"/>
</dbReference>
<dbReference type="RefSeq" id="WP_378113374.1">
    <property type="nucleotide sequence ID" value="NZ_JBHSNC010000054.1"/>
</dbReference>
<evidence type="ECO:0000256" key="3">
    <source>
        <dbReference type="ARBA" id="ARBA00022448"/>
    </source>
</evidence>